<evidence type="ECO:0000256" key="1">
    <source>
        <dbReference type="ARBA" id="ARBA00004141"/>
    </source>
</evidence>
<dbReference type="PANTHER" id="PTHR13439:SF0">
    <property type="entry name" value="TOPOISOMERASE I DAMAGE AFFECTED PROTEIN 4"/>
    <property type="match status" value="1"/>
</dbReference>
<dbReference type="PANTHER" id="PTHR13439">
    <property type="entry name" value="CT120 PROTEIN"/>
    <property type="match status" value="1"/>
</dbReference>
<dbReference type="AlphaFoldDB" id="A0A507BZP1"/>
<dbReference type="GeneID" id="42007002"/>
<feature type="domain" description="TLC" evidence="7">
    <location>
        <begin position="43"/>
        <end position="236"/>
    </location>
</feature>
<evidence type="ECO:0000256" key="5">
    <source>
        <dbReference type="PROSITE-ProRule" id="PRU00205"/>
    </source>
</evidence>
<dbReference type="InterPro" id="IPR006634">
    <property type="entry name" value="TLC-dom"/>
</dbReference>
<evidence type="ECO:0000256" key="3">
    <source>
        <dbReference type="ARBA" id="ARBA00022989"/>
    </source>
</evidence>
<evidence type="ECO:0000313" key="9">
    <source>
        <dbReference type="Proteomes" id="UP000319731"/>
    </source>
</evidence>
<evidence type="ECO:0000259" key="7">
    <source>
        <dbReference type="PROSITE" id="PS50922"/>
    </source>
</evidence>
<keyword evidence="3 6" id="KW-1133">Transmembrane helix</keyword>
<dbReference type="OrthoDB" id="10266980at2759"/>
<dbReference type="Proteomes" id="UP000319731">
    <property type="component" value="Unassembled WGS sequence"/>
</dbReference>
<protein>
    <recommendedName>
        <fullName evidence="7">TLC domain-containing protein</fullName>
    </recommendedName>
</protein>
<feature type="transmembrane region" description="Helical" evidence="6">
    <location>
        <begin position="205"/>
        <end position="225"/>
    </location>
</feature>
<gene>
    <name evidence="8" type="ORF">SmJEL517_g05779</name>
</gene>
<feature type="transmembrane region" description="Helical" evidence="6">
    <location>
        <begin position="165"/>
        <end position="185"/>
    </location>
</feature>
<dbReference type="GO" id="GO:0016020">
    <property type="term" value="C:membrane"/>
    <property type="evidence" value="ECO:0007669"/>
    <property type="project" value="UniProtKB-SubCell"/>
</dbReference>
<keyword evidence="9" id="KW-1185">Reference proteome</keyword>
<dbReference type="InterPro" id="IPR050846">
    <property type="entry name" value="TLCD"/>
</dbReference>
<sequence length="254" mass="28936">MTFADDVGLPLLNTAYPTILLSAATWTAIFLASFPISRAYSSSYRKLDAAKQADWCTRVTSTFHAVLICYLAFQMLGIDELKRDKVYGFTDYFLWDVGVSLYLFNLYGPSFLFHGVLCLMVFTFSMRPFLMYFGAPFLLFELSTPFLNINWFCDKMNITGSPLQLVNGIILMASFFGVRVVYGSYNAYDFFSTVISQRDNIAPHLIAIYGVANISLTTLNFFWFYKIVDAVRRRFVGAPAKKDASKKSKVRKEE</sequence>
<dbReference type="SMART" id="SM00724">
    <property type="entry name" value="TLC"/>
    <property type="match status" value="1"/>
</dbReference>
<comment type="subcellular location">
    <subcellularLocation>
        <location evidence="1">Membrane</location>
        <topology evidence="1">Multi-pass membrane protein</topology>
    </subcellularLocation>
</comment>
<feature type="transmembrane region" description="Helical" evidence="6">
    <location>
        <begin position="85"/>
        <end position="104"/>
    </location>
</feature>
<keyword evidence="4 5" id="KW-0472">Membrane</keyword>
<dbReference type="GO" id="GO:0055088">
    <property type="term" value="P:lipid homeostasis"/>
    <property type="evidence" value="ECO:0007669"/>
    <property type="project" value="TreeGrafter"/>
</dbReference>
<comment type="caution">
    <text evidence="8">The sequence shown here is derived from an EMBL/GenBank/DDBJ whole genome shotgun (WGS) entry which is preliminary data.</text>
</comment>
<dbReference type="Pfam" id="PF03798">
    <property type="entry name" value="TRAM_LAG1_CLN8"/>
    <property type="match status" value="1"/>
</dbReference>
<dbReference type="EMBL" id="QEAO01000058">
    <property type="protein sequence ID" value="TPX30733.1"/>
    <property type="molecule type" value="Genomic_DNA"/>
</dbReference>
<feature type="transmembrane region" description="Helical" evidence="6">
    <location>
        <begin position="15"/>
        <end position="34"/>
    </location>
</feature>
<dbReference type="STRING" id="1806994.A0A507BZP1"/>
<evidence type="ECO:0000256" key="2">
    <source>
        <dbReference type="ARBA" id="ARBA00022692"/>
    </source>
</evidence>
<evidence type="ECO:0000313" key="8">
    <source>
        <dbReference type="EMBL" id="TPX30733.1"/>
    </source>
</evidence>
<evidence type="ECO:0000256" key="6">
    <source>
        <dbReference type="SAM" id="Phobius"/>
    </source>
</evidence>
<proteinExistence type="predicted"/>
<accession>A0A507BZP1</accession>
<reference evidence="8 9" key="1">
    <citation type="journal article" date="2019" name="Sci. Rep.">
        <title>Comparative genomics of chytrid fungi reveal insights into the obligate biotrophic and pathogenic lifestyle of Synchytrium endobioticum.</title>
        <authorList>
            <person name="van de Vossenberg B.T.L.H."/>
            <person name="Warris S."/>
            <person name="Nguyen H.D.T."/>
            <person name="van Gent-Pelzer M.P.E."/>
            <person name="Joly D.L."/>
            <person name="van de Geest H.C."/>
            <person name="Bonants P.J.M."/>
            <person name="Smith D.S."/>
            <person name="Levesque C.A."/>
            <person name="van der Lee T.A.J."/>
        </authorList>
    </citation>
    <scope>NUCLEOTIDE SEQUENCE [LARGE SCALE GENOMIC DNA]</scope>
    <source>
        <strain evidence="8 9">JEL517</strain>
    </source>
</reference>
<evidence type="ECO:0000256" key="4">
    <source>
        <dbReference type="ARBA" id="ARBA00023136"/>
    </source>
</evidence>
<organism evidence="8 9">
    <name type="scientific">Synchytrium microbalum</name>
    <dbReference type="NCBI Taxonomy" id="1806994"/>
    <lineage>
        <taxon>Eukaryota</taxon>
        <taxon>Fungi</taxon>
        <taxon>Fungi incertae sedis</taxon>
        <taxon>Chytridiomycota</taxon>
        <taxon>Chytridiomycota incertae sedis</taxon>
        <taxon>Chytridiomycetes</taxon>
        <taxon>Synchytriales</taxon>
        <taxon>Synchytriaceae</taxon>
        <taxon>Synchytrium</taxon>
    </lineage>
</organism>
<keyword evidence="2 5" id="KW-0812">Transmembrane</keyword>
<dbReference type="PROSITE" id="PS50922">
    <property type="entry name" value="TLC"/>
    <property type="match status" value="1"/>
</dbReference>
<dbReference type="GO" id="GO:0005783">
    <property type="term" value="C:endoplasmic reticulum"/>
    <property type="evidence" value="ECO:0007669"/>
    <property type="project" value="TreeGrafter"/>
</dbReference>
<dbReference type="RefSeq" id="XP_031022328.1">
    <property type="nucleotide sequence ID" value="XM_031171705.1"/>
</dbReference>
<name>A0A507BZP1_9FUNG</name>
<feature type="transmembrane region" description="Helical" evidence="6">
    <location>
        <begin position="135"/>
        <end position="153"/>
    </location>
</feature>